<gene>
    <name evidence="1" type="ORF">VSR74_20195</name>
</gene>
<evidence type="ECO:0000313" key="2">
    <source>
        <dbReference type="Proteomes" id="UP001444146"/>
    </source>
</evidence>
<sequence>MKLLTELTSILIAANVNQKIRDEFVSLVHQSLLDEDDGIRDSGRLIAMAIREKANGWLEQEDMILLLEAQRDIAHIRANNAQIALNQRIQTLVIRLIDITLMSLTGVL</sequence>
<dbReference type="EMBL" id="JAYMYY010000008">
    <property type="protein sequence ID" value="MEO3992122.1"/>
    <property type="molecule type" value="Genomic_DNA"/>
</dbReference>
<keyword evidence="2" id="KW-1185">Reference proteome</keyword>
<dbReference type="RefSeq" id="WP_347796349.1">
    <property type="nucleotide sequence ID" value="NZ_JAYMYY010000008.1"/>
</dbReference>
<proteinExistence type="predicted"/>
<protein>
    <recommendedName>
        <fullName evidence="3">Inner membrane protein</fullName>
    </recommendedName>
</protein>
<dbReference type="Proteomes" id="UP001444146">
    <property type="component" value="Unassembled WGS sequence"/>
</dbReference>
<reference evidence="1 2" key="1">
    <citation type="submission" date="2024-01" db="EMBL/GenBank/DDBJ databases">
        <title>Pseudocitrobacter sp. Endophytic strain Cyp-38L.</title>
        <authorList>
            <person name="Amer M.A."/>
            <person name="Hamed S.M."/>
        </authorList>
    </citation>
    <scope>NUCLEOTIDE SEQUENCE [LARGE SCALE GENOMIC DNA]</scope>
    <source>
        <strain evidence="1 2">Cyp38S</strain>
    </source>
</reference>
<organism evidence="1 2">
    <name type="scientific">Pseudocitrobacter cyperus</name>
    <dbReference type="NCBI Taxonomy" id="3112843"/>
    <lineage>
        <taxon>Bacteria</taxon>
        <taxon>Pseudomonadati</taxon>
        <taxon>Pseudomonadota</taxon>
        <taxon>Gammaproteobacteria</taxon>
        <taxon>Enterobacterales</taxon>
        <taxon>Enterobacteriaceae</taxon>
        <taxon>Pseudocitrobacter</taxon>
    </lineage>
</organism>
<accession>A0ABV0HP20</accession>
<name>A0ABV0HP20_9ENTR</name>
<comment type="caution">
    <text evidence="1">The sequence shown here is derived from an EMBL/GenBank/DDBJ whole genome shotgun (WGS) entry which is preliminary data.</text>
</comment>
<evidence type="ECO:0008006" key="3">
    <source>
        <dbReference type="Google" id="ProtNLM"/>
    </source>
</evidence>
<evidence type="ECO:0000313" key="1">
    <source>
        <dbReference type="EMBL" id="MEO3992122.1"/>
    </source>
</evidence>